<evidence type="ECO:0000313" key="3">
    <source>
        <dbReference type="Proteomes" id="UP000765160"/>
    </source>
</evidence>
<evidence type="ECO:0000313" key="2">
    <source>
        <dbReference type="EMBL" id="NKE47048.1"/>
    </source>
</evidence>
<gene>
    <name evidence="2" type="ORF">HB662_19875</name>
</gene>
<reference evidence="2 3" key="1">
    <citation type="submission" date="2020-03" db="EMBL/GenBank/DDBJ databases">
        <title>Roseomonas selenitidurans sp. nov. isolated from soil.</title>
        <authorList>
            <person name="Liu H."/>
        </authorList>
    </citation>
    <scope>NUCLEOTIDE SEQUENCE [LARGE SCALE GENOMIC DNA]</scope>
    <source>
        <strain evidence="2 3">JCM 15073</strain>
    </source>
</reference>
<dbReference type="PIRSF" id="PIRSF000429">
    <property type="entry name" value="Ac-CoA_Ac_transf"/>
    <property type="match status" value="1"/>
</dbReference>
<dbReference type="Proteomes" id="UP000765160">
    <property type="component" value="Unassembled WGS sequence"/>
</dbReference>
<dbReference type="Pfam" id="PF22691">
    <property type="entry name" value="Thiolase_C_1"/>
    <property type="match status" value="1"/>
</dbReference>
<dbReference type="PANTHER" id="PTHR42870:SF1">
    <property type="entry name" value="NON-SPECIFIC LIPID-TRANSFER PROTEIN-LIKE 2"/>
    <property type="match status" value="1"/>
</dbReference>
<accession>A0ABX1F3Z6</accession>
<dbReference type="InterPro" id="IPR016039">
    <property type="entry name" value="Thiolase-like"/>
</dbReference>
<keyword evidence="3" id="KW-1185">Reference proteome</keyword>
<dbReference type="Gene3D" id="3.40.47.10">
    <property type="match status" value="1"/>
</dbReference>
<proteinExistence type="predicted"/>
<feature type="domain" description="Thiolase C-terminal" evidence="1">
    <location>
        <begin position="249"/>
        <end position="348"/>
    </location>
</feature>
<dbReference type="EMBL" id="JAAVTX010000006">
    <property type="protein sequence ID" value="NKE47048.1"/>
    <property type="molecule type" value="Genomic_DNA"/>
</dbReference>
<dbReference type="CDD" id="cd00829">
    <property type="entry name" value="SCP-x_thiolase"/>
    <property type="match status" value="1"/>
</dbReference>
<dbReference type="SUPFAM" id="SSF53901">
    <property type="entry name" value="Thiolase-like"/>
    <property type="match status" value="2"/>
</dbReference>
<dbReference type="InterPro" id="IPR002155">
    <property type="entry name" value="Thiolase"/>
</dbReference>
<evidence type="ECO:0000259" key="1">
    <source>
        <dbReference type="Pfam" id="PF22691"/>
    </source>
</evidence>
<organism evidence="2 3">
    <name type="scientific">Falsiroseomonas frigidaquae</name>
    <dbReference type="NCBI Taxonomy" id="487318"/>
    <lineage>
        <taxon>Bacteria</taxon>
        <taxon>Pseudomonadati</taxon>
        <taxon>Pseudomonadota</taxon>
        <taxon>Alphaproteobacteria</taxon>
        <taxon>Acetobacterales</taxon>
        <taxon>Roseomonadaceae</taxon>
        <taxon>Falsiroseomonas</taxon>
    </lineage>
</organism>
<dbReference type="PANTHER" id="PTHR42870">
    <property type="entry name" value="ACETYL-COA C-ACETYLTRANSFERASE"/>
    <property type="match status" value="1"/>
</dbReference>
<protein>
    <submittedName>
        <fullName evidence="2">Thiolase family protein</fullName>
    </submittedName>
</protein>
<sequence length="368" mass="40102">MRDTVAFAGIGTTRYGNFPETDSYGLGCEALNAALDDAGLKPGDIDGLIVNRMPSYERFAEMMGINPQYCLLTEAPGRFSGVSLALAAQAIATGAAKTIALVYGNNGRSVRMMYGGGDSQWSPWGMTSPGAIHAMMWQRHMHQYGTTHADLGWVAEAFRHHACLNPDAVMHGRPITRDDHARARPICEPLKLLDYCLINDGAVAWILTSAERARDMKRPPVLLSGYARQDAFHYGSAPPDDFWQPTLGACQSVYDRAGIGREDIQGLGIYDNFSPTVLFSLEGLGFCKPGEGGDFVRDGTLQLGTGRWPTNTSGGHLSDSYMQGWGIIAECVRQLRDDCGDRQIPNAQAMQYICATNIAQSLILRRDA</sequence>
<name>A0ABX1F3Z6_9PROT</name>
<comment type="caution">
    <text evidence="2">The sequence shown here is derived from an EMBL/GenBank/DDBJ whole genome shotgun (WGS) entry which is preliminary data.</text>
</comment>
<dbReference type="InterPro" id="IPR055140">
    <property type="entry name" value="Thiolase_C_2"/>
</dbReference>